<evidence type="ECO:0000313" key="1">
    <source>
        <dbReference type="EMBL" id="KRZ19128.1"/>
    </source>
</evidence>
<protein>
    <submittedName>
        <fullName evidence="1">Uncharacterized protein</fullName>
    </submittedName>
</protein>
<organism evidence="1 2">
    <name type="scientific">Trichinella zimbabwensis</name>
    <dbReference type="NCBI Taxonomy" id="268475"/>
    <lineage>
        <taxon>Eukaryota</taxon>
        <taxon>Metazoa</taxon>
        <taxon>Ecdysozoa</taxon>
        <taxon>Nematoda</taxon>
        <taxon>Enoplea</taxon>
        <taxon>Dorylaimia</taxon>
        <taxon>Trichinellida</taxon>
        <taxon>Trichinellidae</taxon>
        <taxon>Trichinella</taxon>
    </lineage>
</organism>
<name>A0A0V1I8H8_9BILA</name>
<keyword evidence="2" id="KW-1185">Reference proteome</keyword>
<dbReference type="EMBL" id="JYDP01000001">
    <property type="protein sequence ID" value="KRZ19128.1"/>
    <property type="molecule type" value="Genomic_DNA"/>
</dbReference>
<gene>
    <name evidence="1" type="ORF">T11_205</name>
</gene>
<accession>A0A0V1I8H8</accession>
<dbReference type="Proteomes" id="UP000055024">
    <property type="component" value="Unassembled WGS sequence"/>
</dbReference>
<proteinExistence type="predicted"/>
<reference evidence="1 2" key="1">
    <citation type="submission" date="2015-01" db="EMBL/GenBank/DDBJ databases">
        <title>Evolution of Trichinella species and genotypes.</title>
        <authorList>
            <person name="Korhonen P.K."/>
            <person name="Edoardo P."/>
            <person name="Giuseppe L.R."/>
            <person name="Gasser R.B."/>
        </authorList>
    </citation>
    <scope>NUCLEOTIDE SEQUENCE [LARGE SCALE GENOMIC DNA]</scope>
    <source>
        <strain evidence="1">ISS1029</strain>
    </source>
</reference>
<evidence type="ECO:0000313" key="2">
    <source>
        <dbReference type="Proteomes" id="UP000055024"/>
    </source>
</evidence>
<dbReference type="AlphaFoldDB" id="A0A0V1I8H8"/>
<comment type="caution">
    <text evidence="1">The sequence shown here is derived from an EMBL/GenBank/DDBJ whole genome shotgun (WGS) entry which is preliminary data.</text>
</comment>
<sequence length="95" mass="11217">MLKQTEIAHSRVYNKSKTILVIEEDVIFFIENLNYPSHLEYYVKIMQQLEMNFIKRKQQWAAAMCKRNMKCKTAAAVGSIKFSFGLNEEEFAFEI</sequence>